<name>A1RU27_PYRIL</name>
<dbReference type="AlphaFoldDB" id="A1RU27"/>
<evidence type="ECO:0000313" key="3">
    <source>
        <dbReference type="EMBL" id="ABL88459.1"/>
    </source>
</evidence>
<dbReference type="HOGENOM" id="CLU_2115577_0_0_2"/>
<keyword evidence="1" id="KW-0472">Membrane</keyword>
<dbReference type="InterPro" id="IPR038723">
    <property type="entry name" value="ArnR1-like_HTH"/>
</dbReference>
<keyword evidence="1" id="KW-0812">Transmembrane</keyword>
<evidence type="ECO:0000259" key="2">
    <source>
        <dbReference type="Pfam" id="PF14947"/>
    </source>
</evidence>
<dbReference type="SUPFAM" id="SSF46785">
    <property type="entry name" value="Winged helix' DNA-binding domain"/>
    <property type="match status" value="1"/>
</dbReference>
<proteinExistence type="predicted"/>
<protein>
    <recommendedName>
        <fullName evidence="2">ArnR1-like winged helix-turn-helix domain-containing protein</fullName>
    </recommendedName>
</protein>
<gene>
    <name evidence="3" type="ordered locus">Pisl_1296</name>
</gene>
<feature type="transmembrane region" description="Helical" evidence="1">
    <location>
        <begin position="78"/>
        <end position="99"/>
    </location>
</feature>
<reference evidence="3" key="1">
    <citation type="submission" date="2006-12" db="EMBL/GenBank/DDBJ databases">
        <title>Complete sequence of Pyrobaculum islandicum DSM 4184.</title>
        <authorList>
            <person name="Copeland A."/>
            <person name="Lucas S."/>
            <person name="Lapidus A."/>
            <person name="Barry K."/>
            <person name="Detter J.C."/>
            <person name="Glavina del Rio T."/>
            <person name="Dalin E."/>
            <person name="Tice H."/>
            <person name="Pitluck S."/>
            <person name="Meincke L."/>
            <person name="Brettin T."/>
            <person name="Bruce D."/>
            <person name="Han C."/>
            <person name="Tapia R."/>
            <person name="Gilna P."/>
            <person name="Schmutz J."/>
            <person name="Larimer F."/>
            <person name="Land M."/>
            <person name="Hauser L."/>
            <person name="Kyrpides N."/>
            <person name="Mikhailova N."/>
            <person name="Cozen A.E."/>
            <person name="Fitz-Gibbon S.T."/>
            <person name="House C.H."/>
            <person name="Saltikov C."/>
            <person name="Lowe T."/>
            <person name="Richardson P."/>
        </authorList>
    </citation>
    <scope>NUCLEOTIDE SEQUENCE [LARGE SCALE GENOMIC DNA]</scope>
    <source>
        <strain evidence="3">DSM 4184</strain>
    </source>
</reference>
<dbReference type="STRING" id="384616.Pisl_1296"/>
<dbReference type="RefSeq" id="WP_011763034.1">
    <property type="nucleotide sequence ID" value="NC_008701.1"/>
</dbReference>
<evidence type="ECO:0000256" key="1">
    <source>
        <dbReference type="SAM" id="Phobius"/>
    </source>
</evidence>
<sequence length="105" mass="11600">MNEIQRLILEAIANDAEPEEIAEMFNLEFHDVQAVLESLEAQGLAKKIRTLFGTKYTLTEKGLELLGGDRPVKSLERLLPLALIGLGFTALTVALKLLIGKQTPR</sequence>
<dbReference type="eggNOG" id="arCOG03748">
    <property type="taxonomic scope" value="Archaea"/>
</dbReference>
<dbReference type="Gene3D" id="1.10.10.10">
    <property type="entry name" value="Winged helix-like DNA-binding domain superfamily/Winged helix DNA-binding domain"/>
    <property type="match status" value="1"/>
</dbReference>
<dbReference type="InterPro" id="IPR036388">
    <property type="entry name" value="WH-like_DNA-bd_sf"/>
</dbReference>
<dbReference type="Pfam" id="PF14947">
    <property type="entry name" value="HTH_45"/>
    <property type="match status" value="1"/>
</dbReference>
<dbReference type="KEGG" id="pis:Pisl_1296"/>
<dbReference type="GeneID" id="4616381"/>
<evidence type="ECO:0000313" key="4">
    <source>
        <dbReference type="Proteomes" id="UP000002595"/>
    </source>
</evidence>
<keyword evidence="1" id="KW-1133">Transmembrane helix</keyword>
<dbReference type="Proteomes" id="UP000002595">
    <property type="component" value="Chromosome"/>
</dbReference>
<organism evidence="3 4">
    <name type="scientific">Pyrobaculum islandicum (strain DSM 4184 / JCM 9189 / GEO3)</name>
    <dbReference type="NCBI Taxonomy" id="384616"/>
    <lineage>
        <taxon>Archaea</taxon>
        <taxon>Thermoproteota</taxon>
        <taxon>Thermoprotei</taxon>
        <taxon>Thermoproteales</taxon>
        <taxon>Thermoproteaceae</taxon>
        <taxon>Pyrobaculum</taxon>
    </lineage>
</organism>
<dbReference type="EMBL" id="CP000504">
    <property type="protein sequence ID" value="ABL88459.1"/>
    <property type="molecule type" value="Genomic_DNA"/>
</dbReference>
<keyword evidence="4" id="KW-1185">Reference proteome</keyword>
<dbReference type="InterPro" id="IPR036390">
    <property type="entry name" value="WH_DNA-bd_sf"/>
</dbReference>
<accession>A1RU27</accession>
<feature type="domain" description="ArnR1-like winged helix-turn-helix" evidence="2">
    <location>
        <begin position="3"/>
        <end position="67"/>
    </location>
</feature>